<dbReference type="Pfam" id="PF00248">
    <property type="entry name" value="Aldo_ket_red"/>
    <property type="match status" value="1"/>
</dbReference>
<dbReference type="InterPro" id="IPR023210">
    <property type="entry name" value="NADP_OxRdtase_dom"/>
</dbReference>
<sequence>MQARIIGNTGIHASVLGIGCMRLPVIDQDSSKIDENKAIELIRYAIDGGVNYVDTAYPYHGGHSESIVGKALQDGYREKVHLVTKAPTWLLETETDFDRYLDEQLEKLQTETLDIYLLHALSKSRWDKLLEINIFEAIERAKASGKIKNIGFSFHDTLDVFKEIVDAYDWDVCMIQFNYMDVEDQAGEAGLLYAESKDIPVIVMEPLKGGMIATPPDSISKIFKESGSDQNRSPVEWALRFVANYKNVKVVLSGMSNLDQLKENIDIADRLQAESLTADELKVIAKVRDAYQARVKVPCTQCGYCMPCPHGVDIPRAFTLYNRASIFDAHDQIKGQYNSAKDVLASKCIACGACEPQCPQHIEIISRLKEVVTAFES</sequence>
<evidence type="ECO:0000256" key="2">
    <source>
        <dbReference type="ARBA" id="ARBA00023004"/>
    </source>
</evidence>
<keyword evidence="1" id="KW-0479">Metal-binding</keyword>
<dbReference type="InterPro" id="IPR053135">
    <property type="entry name" value="AKR2_Oxidoreductase"/>
</dbReference>
<accession>A0ABS2MR65</accession>
<dbReference type="Pfam" id="PF13187">
    <property type="entry name" value="Fer4_9"/>
    <property type="match status" value="1"/>
</dbReference>
<dbReference type="PROSITE" id="PS00198">
    <property type="entry name" value="4FE4S_FER_1"/>
    <property type="match status" value="1"/>
</dbReference>
<dbReference type="InterPro" id="IPR036812">
    <property type="entry name" value="NAD(P)_OxRdtase_dom_sf"/>
</dbReference>
<evidence type="ECO:0000259" key="4">
    <source>
        <dbReference type="PROSITE" id="PS51379"/>
    </source>
</evidence>
<name>A0ABS2MR65_9FIRM</name>
<keyword evidence="6" id="KW-1185">Reference proteome</keyword>
<dbReference type="SUPFAM" id="SSF54862">
    <property type="entry name" value="4Fe-4S ferredoxins"/>
    <property type="match status" value="1"/>
</dbReference>
<dbReference type="PROSITE" id="PS51257">
    <property type="entry name" value="PROKAR_LIPOPROTEIN"/>
    <property type="match status" value="1"/>
</dbReference>
<dbReference type="RefSeq" id="WP_204663817.1">
    <property type="nucleotide sequence ID" value="NZ_JAFBDT010000009.1"/>
</dbReference>
<reference evidence="5 6" key="1">
    <citation type="submission" date="2021-01" db="EMBL/GenBank/DDBJ databases">
        <title>Genomic Encyclopedia of Type Strains, Phase IV (KMG-IV): sequencing the most valuable type-strain genomes for metagenomic binning, comparative biology and taxonomic classification.</title>
        <authorList>
            <person name="Goeker M."/>
        </authorList>
    </citation>
    <scope>NUCLEOTIDE SEQUENCE [LARGE SCALE GENOMIC DNA]</scope>
    <source>
        <strain evidence="5 6">DSM 24436</strain>
    </source>
</reference>
<dbReference type="InterPro" id="IPR009051">
    <property type="entry name" value="Helical_ferredxn"/>
</dbReference>
<organism evidence="5 6">
    <name type="scientific">Fusibacter tunisiensis</name>
    <dbReference type="NCBI Taxonomy" id="1008308"/>
    <lineage>
        <taxon>Bacteria</taxon>
        <taxon>Bacillati</taxon>
        <taxon>Bacillota</taxon>
        <taxon>Clostridia</taxon>
        <taxon>Eubacteriales</taxon>
        <taxon>Eubacteriales Family XII. Incertae Sedis</taxon>
        <taxon>Fusibacter</taxon>
    </lineage>
</organism>
<evidence type="ECO:0000256" key="1">
    <source>
        <dbReference type="ARBA" id="ARBA00022723"/>
    </source>
</evidence>
<gene>
    <name evidence="5" type="ORF">JOC49_001425</name>
</gene>
<evidence type="ECO:0000313" key="5">
    <source>
        <dbReference type="EMBL" id="MBM7561884.1"/>
    </source>
</evidence>
<dbReference type="InterPro" id="IPR017896">
    <property type="entry name" value="4Fe4S_Fe-S-bd"/>
</dbReference>
<dbReference type="InterPro" id="IPR017900">
    <property type="entry name" value="4Fe4S_Fe_S_CS"/>
</dbReference>
<feature type="domain" description="4Fe-4S ferredoxin-type" evidence="4">
    <location>
        <begin position="339"/>
        <end position="367"/>
    </location>
</feature>
<proteinExistence type="predicted"/>
<dbReference type="Gene3D" id="3.20.20.100">
    <property type="entry name" value="NADP-dependent oxidoreductase domain"/>
    <property type="match status" value="1"/>
</dbReference>
<keyword evidence="2" id="KW-0408">Iron</keyword>
<evidence type="ECO:0000256" key="3">
    <source>
        <dbReference type="ARBA" id="ARBA00023014"/>
    </source>
</evidence>
<dbReference type="PANTHER" id="PTHR43312">
    <property type="entry name" value="D-THREO-ALDOSE 1-DEHYDROGENASE"/>
    <property type="match status" value="1"/>
</dbReference>
<dbReference type="EMBL" id="JAFBDT010000009">
    <property type="protein sequence ID" value="MBM7561884.1"/>
    <property type="molecule type" value="Genomic_DNA"/>
</dbReference>
<keyword evidence="3" id="KW-0411">Iron-sulfur</keyword>
<dbReference type="Proteomes" id="UP000767854">
    <property type="component" value="Unassembled WGS sequence"/>
</dbReference>
<evidence type="ECO:0000313" key="6">
    <source>
        <dbReference type="Proteomes" id="UP000767854"/>
    </source>
</evidence>
<dbReference type="SUPFAM" id="SSF51430">
    <property type="entry name" value="NAD(P)-linked oxidoreductase"/>
    <property type="match status" value="1"/>
</dbReference>
<protein>
    <submittedName>
        <fullName evidence="5">Aldo/keto reductase-like oxidoreductase</fullName>
    </submittedName>
</protein>
<dbReference type="CDD" id="cd19096">
    <property type="entry name" value="AKR_Fe-S_oxidoreductase"/>
    <property type="match status" value="1"/>
</dbReference>
<dbReference type="PANTHER" id="PTHR43312:SF2">
    <property type="entry name" value="OXIDOREDUCTASE"/>
    <property type="match status" value="1"/>
</dbReference>
<comment type="caution">
    <text evidence="5">The sequence shown here is derived from an EMBL/GenBank/DDBJ whole genome shotgun (WGS) entry which is preliminary data.</text>
</comment>
<dbReference type="Gene3D" id="1.10.1060.10">
    <property type="entry name" value="Alpha-helical ferredoxin"/>
    <property type="match status" value="1"/>
</dbReference>
<dbReference type="PROSITE" id="PS51379">
    <property type="entry name" value="4FE4S_FER_2"/>
    <property type="match status" value="1"/>
</dbReference>